<keyword evidence="2" id="KW-0804">Transcription</keyword>
<dbReference type="InterPro" id="IPR009594">
    <property type="entry name" value="Tscrpt_reg_HTH_AraC_N"/>
</dbReference>
<name>A0AAJ4TDA9_AGRTU</name>
<dbReference type="InterPro" id="IPR009057">
    <property type="entry name" value="Homeodomain-like_sf"/>
</dbReference>
<dbReference type="Proteomes" id="UP000663946">
    <property type="component" value="Plasmid pQ15_94_2"/>
</dbReference>
<dbReference type="SMART" id="SM00342">
    <property type="entry name" value="HTH_ARAC"/>
    <property type="match status" value="1"/>
</dbReference>
<dbReference type="PANTHER" id="PTHR43436">
    <property type="entry name" value="ARAC-FAMILY TRANSCRIPTIONAL REGULATOR"/>
    <property type="match status" value="1"/>
</dbReference>
<dbReference type="GO" id="GO:0003700">
    <property type="term" value="F:DNA-binding transcription factor activity"/>
    <property type="evidence" value="ECO:0007669"/>
    <property type="project" value="InterPro"/>
</dbReference>
<dbReference type="Gene3D" id="1.10.10.60">
    <property type="entry name" value="Homeodomain-like"/>
    <property type="match status" value="2"/>
</dbReference>
<dbReference type="InterPro" id="IPR018060">
    <property type="entry name" value="HTH_AraC"/>
</dbReference>
<sequence length="307" mass="34267">MATNTLPDFNSADEVNQSLTALSSGFSRWAPLEGETETAVPGLRLCRYSAPSVPSAALYGAHLSIVVQGRKRVVLAEEVFEYGASHFLISSLGLPVVTKVQEATPQQPFLSLLVDIDLATVRQIIIDMDVPRVATRVPARAIGVGPVTYDLLDAVFRLARLIDQPKDIAILAEQIRKEVFYRLILSEQGRRLCQIAFAETQGFQIGRVVSLLKEKFREPVSVEQLVSVAGMAVSTFHHHFREITGFSPLQYQKHLRLHEARRLMLGERFDAGTAALAVGYESQSQFTREYRRMFGKSPKQDVKLLRD</sequence>
<feature type="domain" description="HTH araC/xylS-type" evidence="3">
    <location>
        <begin position="206"/>
        <end position="304"/>
    </location>
</feature>
<dbReference type="Pfam" id="PF12833">
    <property type="entry name" value="HTH_18"/>
    <property type="match status" value="1"/>
</dbReference>
<keyword evidence="1" id="KW-0805">Transcription regulation</keyword>
<protein>
    <submittedName>
        <fullName evidence="4">AraC family transcriptional regulator</fullName>
    </submittedName>
</protein>
<accession>A0AAJ4TDA9</accession>
<dbReference type="EMBL" id="CP049219">
    <property type="protein sequence ID" value="QTG16949.1"/>
    <property type="molecule type" value="Genomic_DNA"/>
</dbReference>
<evidence type="ECO:0000259" key="3">
    <source>
        <dbReference type="PROSITE" id="PS01124"/>
    </source>
</evidence>
<reference evidence="4" key="1">
    <citation type="submission" date="2020-02" db="EMBL/GenBank/DDBJ databases">
        <title>Unexpected conservation and global transmission of agrobacterial virulence plasmids.</title>
        <authorList>
            <person name="Weisberg A.J."/>
            <person name="Davis E.W. II"/>
            <person name="Tabima J.R."/>
            <person name="Belcher M.S."/>
            <person name="Miller M."/>
            <person name="Kuo C.-H."/>
            <person name="Loper J.E."/>
            <person name="Grunwald N.J."/>
            <person name="Putnam M.L."/>
            <person name="Chang J.H."/>
        </authorList>
    </citation>
    <scope>NUCLEOTIDE SEQUENCE</scope>
    <source>
        <strain evidence="4">Q15/94</strain>
        <plasmid evidence="4">pQ15_94_2</plasmid>
    </source>
</reference>
<evidence type="ECO:0000313" key="4">
    <source>
        <dbReference type="EMBL" id="QTG16949.1"/>
    </source>
</evidence>
<dbReference type="PROSITE" id="PS01124">
    <property type="entry name" value="HTH_ARAC_FAMILY_2"/>
    <property type="match status" value="1"/>
</dbReference>
<proteinExistence type="predicted"/>
<dbReference type="SUPFAM" id="SSF46689">
    <property type="entry name" value="Homeodomain-like"/>
    <property type="match status" value="2"/>
</dbReference>
<dbReference type="RefSeq" id="WP_333722745.1">
    <property type="nucleotide sequence ID" value="NZ_CP049219.1"/>
</dbReference>
<dbReference type="PANTHER" id="PTHR43436:SF1">
    <property type="entry name" value="TRANSCRIPTIONAL REGULATORY PROTEIN"/>
    <property type="match status" value="1"/>
</dbReference>
<dbReference type="Pfam" id="PF06719">
    <property type="entry name" value="AraC_N"/>
    <property type="match status" value="1"/>
</dbReference>
<gene>
    <name evidence="4" type="ORF">G6M86_26980</name>
</gene>
<dbReference type="AlphaFoldDB" id="A0AAJ4TDA9"/>
<evidence type="ECO:0000256" key="2">
    <source>
        <dbReference type="ARBA" id="ARBA00023163"/>
    </source>
</evidence>
<geneLocation type="plasmid" evidence="4 5">
    <name>pQ15_94_2</name>
</geneLocation>
<evidence type="ECO:0000256" key="1">
    <source>
        <dbReference type="ARBA" id="ARBA00023015"/>
    </source>
</evidence>
<dbReference type="GO" id="GO:0043565">
    <property type="term" value="F:sequence-specific DNA binding"/>
    <property type="evidence" value="ECO:0007669"/>
    <property type="project" value="InterPro"/>
</dbReference>
<organism evidence="4 5">
    <name type="scientific">Agrobacterium tumefaciens</name>
    <dbReference type="NCBI Taxonomy" id="358"/>
    <lineage>
        <taxon>Bacteria</taxon>
        <taxon>Pseudomonadati</taxon>
        <taxon>Pseudomonadota</taxon>
        <taxon>Alphaproteobacteria</taxon>
        <taxon>Hyphomicrobiales</taxon>
        <taxon>Rhizobiaceae</taxon>
        <taxon>Rhizobium/Agrobacterium group</taxon>
        <taxon>Agrobacterium</taxon>
        <taxon>Agrobacterium tumefaciens complex</taxon>
    </lineage>
</organism>
<evidence type="ECO:0000313" key="5">
    <source>
        <dbReference type="Proteomes" id="UP000663946"/>
    </source>
</evidence>
<keyword evidence="4" id="KW-0614">Plasmid</keyword>